<organism evidence="1 2">
    <name type="scientific">Grus japonensis</name>
    <name type="common">Japanese crane</name>
    <name type="synonym">Red-crowned crane</name>
    <dbReference type="NCBI Taxonomy" id="30415"/>
    <lineage>
        <taxon>Eukaryota</taxon>
        <taxon>Metazoa</taxon>
        <taxon>Chordata</taxon>
        <taxon>Craniata</taxon>
        <taxon>Vertebrata</taxon>
        <taxon>Euteleostomi</taxon>
        <taxon>Archelosauria</taxon>
        <taxon>Archosauria</taxon>
        <taxon>Dinosauria</taxon>
        <taxon>Saurischia</taxon>
        <taxon>Theropoda</taxon>
        <taxon>Coelurosauria</taxon>
        <taxon>Aves</taxon>
        <taxon>Neognathae</taxon>
        <taxon>Neoaves</taxon>
        <taxon>Gruiformes</taxon>
        <taxon>Gruidae</taxon>
        <taxon>Grus</taxon>
    </lineage>
</organism>
<proteinExistence type="predicted"/>
<name>A0ABC9WRW0_GRUJA</name>
<dbReference type="Gene3D" id="1.20.82.10">
    <property type="entry name" value="ADP Ribosyl Cyclase, Chain A, domain 1"/>
    <property type="match status" value="1"/>
</dbReference>
<dbReference type="AlphaFoldDB" id="A0ABC9WRW0"/>
<keyword evidence="2" id="KW-1185">Reference proteome</keyword>
<dbReference type="EMBL" id="BAAFJT010000004">
    <property type="protein sequence ID" value="GAB0188186.1"/>
    <property type="molecule type" value="Genomic_DNA"/>
</dbReference>
<evidence type="ECO:0000313" key="1">
    <source>
        <dbReference type="EMBL" id="GAB0188186.1"/>
    </source>
</evidence>
<reference evidence="1 2" key="1">
    <citation type="submission" date="2024-06" db="EMBL/GenBank/DDBJ databases">
        <title>The draft genome of Grus japonensis, version 3.</title>
        <authorList>
            <person name="Nabeshima K."/>
            <person name="Suzuki S."/>
            <person name="Onuma M."/>
        </authorList>
    </citation>
    <scope>NUCLEOTIDE SEQUENCE [LARGE SCALE GENOMIC DNA]</scope>
    <source>
        <strain evidence="1 2">451A</strain>
    </source>
</reference>
<gene>
    <name evidence="1" type="ORF">GRJ2_001283900</name>
</gene>
<dbReference type="Proteomes" id="UP001623348">
    <property type="component" value="Unassembled WGS sequence"/>
</dbReference>
<sequence length="161" mass="17976">MPFQQGSARTRQRTVLLVGIAVLLAALVLAVLLASVLTHGTQEVSPKMMKWKDRGTTKNLKEVILGRCYNYIMARYPELGKEHEDPGGHAEREPPMCPCSKGQWYLGLQEEHWQQSKGGDPSPLLSTGETHLECWVQFWAPQYEGVTDMLGACLAKGHKDD</sequence>
<accession>A0ABC9WRW0</accession>
<protein>
    <submittedName>
        <fullName evidence="1">ADP-ribosyl cyclase/cyclic ADP-ribose hydrolase 1-like</fullName>
    </submittedName>
</protein>
<evidence type="ECO:0000313" key="2">
    <source>
        <dbReference type="Proteomes" id="UP001623348"/>
    </source>
</evidence>
<comment type="caution">
    <text evidence="1">The sequence shown here is derived from an EMBL/GenBank/DDBJ whole genome shotgun (WGS) entry which is preliminary data.</text>
</comment>